<feature type="region of interest" description="Disordered" evidence="1">
    <location>
        <begin position="124"/>
        <end position="172"/>
    </location>
</feature>
<evidence type="ECO:0000313" key="3">
    <source>
        <dbReference type="Proteomes" id="UP000623467"/>
    </source>
</evidence>
<name>A0A8H6Z587_9AGAR</name>
<gene>
    <name evidence="2" type="ORF">MSAN_00738400</name>
</gene>
<keyword evidence="3" id="KW-1185">Reference proteome</keyword>
<evidence type="ECO:0000313" key="2">
    <source>
        <dbReference type="EMBL" id="KAF7371042.1"/>
    </source>
</evidence>
<proteinExistence type="predicted"/>
<feature type="compositionally biased region" description="Basic and acidic residues" evidence="1">
    <location>
        <begin position="137"/>
        <end position="159"/>
    </location>
</feature>
<accession>A0A8H6Z587</accession>
<dbReference type="AlphaFoldDB" id="A0A8H6Z587"/>
<evidence type="ECO:0000256" key="1">
    <source>
        <dbReference type="SAM" id="MobiDB-lite"/>
    </source>
</evidence>
<reference evidence="2" key="1">
    <citation type="submission" date="2020-05" db="EMBL/GenBank/DDBJ databases">
        <title>Mycena genomes resolve the evolution of fungal bioluminescence.</title>
        <authorList>
            <person name="Tsai I.J."/>
        </authorList>
    </citation>
    <scope>NUCLEOTIDE SEQUENCE</scope>
    <source>
        <strain evidence="2">160909Yilan</strain>
    </source>
</reference>
<dbReference type="EMBL" id="JACAZH010000004">
    <property type="protein sequence ID" value="KAF7371042.1"/>
    <property type="molecule type" value="Genomic_DNA"/>
</dbReference>
<comment type="caution">
    <text evidence="2">The sequence shown here is derived from an EMBL/GenBank/DDBJ whole genome shotgun (WGS) entry which is preliminary data.</text>
</comment>
<sequence length="172" mass="19224">MGWPAFLTEHNISSIQKTITILGRKRSFFASPRVGSIPNRVGGQLKLKMSSPRRRKIDQDSTPGSERTAIIERLGFGVGEVFETKRVRLAPSPPRSERTATERLGFGGGRVLATKRSEPCLRRKPTISGLDGLPALKRRDSMQDDEKLEREAKVAKMPEKIQLSFGKRAGRR</sequence>
<organism evidence="2 3">
    <name type="scientific">Mycena sanguinolenta</name>
    <dbReference type="NCBI Taxonomy" id="230812"/>
    <lineage>
        <taxon>Eukaryota</taxon>
        <taxon>Fungi</taxon>
        <taxon>Dikarya</taxon>
        <taxon>Basidiomycota</taxon>
        <taxon>Agaricomycotina</taxon>
        <taxon>Agaricomycetes</taxon>
        <taxon>Agaricomycetidae</taxon>
        <taxon>Agaricales</taxon>
        <taxon>Marasmiineae</taxon>
        <taxon>Mycenaceae</taxon>
        <taxon>Mycena</taxon>
    </lineage>
</organism>
<dbReference type="Proteomes" id="UP000623467">
    <property type="component" value="Unassembled WGS sequence"/>
</dbReference>
<protein>
    <submittedName>
        <fullName evidence="2">Uncharacterized protein</fullName>
    </submittedName>
</protein>
<dbReference type="OrthoDB" id="3066195at2759"/>